<gene>
    <name evidence="1" type="ORF">LSAT_V11C400218340</name>
</gene>
<keyword evidence="2" id="KW-1185">Reference proteome</keyword>
<protein>
    <submittedName>
        <fullName evidence="1">Uncharacterized protein</fullName>
    </submittedName>
</protein>
<dbReference type="AlphaFoldDB" id="A0A9R1VNM5"/>
<comment type="caution">
    <text evidence="1">The sequence shown here is derived from an EMBL/GenBank/DDBJ whole genome shotgun (WGS) entry which is preliminary data.</text>
</comment>
<dbReference type="Proteomes" id="UP000235145">
    <property type="component" value="Unassembled WGS sequence"/>
</dbReference>
<proteinExistence type="predicted"/>
<sequence length="90" mass="10421">MVNSKLFPSIVKAPILEMKTLPEHLKYAYLGEKETLPVIISNMLSEKEELELIEILKEYKSETGWTIVDIKGLILSLCMHKILMEKDYKP</sequence>
<dbReference type="EMBL" id="NBSK02000004">
    <property type="protein sequence ID" value="KAJ0208634.1"/>
    <property type="molecule type" value="Genomic_DNA"/>
</dbReference>
<accession>A0A9R1VNM5</accession>
<name>A0A9R1VNM5_LACSA</name>
<reference evidence="1 2" key="1">
    <citation type="journal article" date="2017" name="Nat. Commun.">
        <title>Genome assembly with in vitro proximity ligation data and whole-genome triplication in lettuce.</title>
        <authorList>
            <person name="Reyes-Chin-Wo S."/>
            <person name="Wang Z."/>
            <person name="Yang X."/>
            <person name="Kozik A."/>
            <person name="Arikit S."/>
            <person name="Song C."/>
            <person name="Xia L."/>
            <person name="Froenicke L."/>
            <person name="Lavelle D.O."/>
            <person name="Truco M.J."/>
            <person name="Xia R."/>
            <person name="Zhu S."/>
            <person name="Xu C."/>
            <person name="Xu H."/>
            <person name="Xu X."/>
            <person name="Cox K."/>
            <person name="Korf I."/>
            <person name="Meyers B.C."/>
            <person name="Michelmore R.W."/>
        </authorList>
    </citation>
    <scope>NUCLEOTIDE SEQUENCE [LARGE SCALE GENOMIC DNA]</scope>
    <source>
        <strain evidence="2">cv. Salinas</strain>
        <tissue evidence="1">Seedlings</tissue>
    </source>
</reference>
<organism evidence="1 2">
    <name type="scientific">Lactuca sativa</name>
    <name type="common">Garden lettuce</name>
    <dbReference type="NCBI Taxonomy" id="4236"/>
    <lineage>
        <taxon>Eukaryota</taxon>
        <taxon>Viridiplantae</taxon>
        <taxon>Streptophyta</taxon>
        <taxon>Embryophyta</taxon>
        <taxon>Tracheophyta</taxon>
        <taxon>Spermatophyta</taxon>
        <taxon>Magnoliopsida</taxon>
        <taxon>eudicotyledons</taxon>
        <taxon>Gunneridae</taxon>
        <taxon>Pentapetalae</taxon>
        <taxon>asterids</taxon>
        <taxon>campanulids</taxon>
        <taxon>Asterales</taxon>
        <taxon>Asteraceae</taxon>
        <taxon>Cichorioideae</taxon>
        <taxon>Cichorieae</taxon>
        <taxon>Lactucinae</taxon>
        <taxon>Lactuca</taxon>
    </lineage>
</organism>
<evidence type="ECO:0000313" key="1">
    <source>
        <dbReference type="EMBL" id="KAJ0208634.1"/>
    </source>
</evidence>
<evidence type="ECO:0000313" key="2">
    <source>
        <dbReference type="Proteomes" id="UP000235145"/>
    </source>
</evidence>